<keyword evidence="3" id="KW-1185">Reference proteome</keyword>
<name>A0A918Z0G3_9GAMM</name>
<dbReference type="SUPFAM" id="SSF53474">
    <property type="entry name" value="alpha/beta-Hydrolases"/>
    <property type="match status" value="1"/>
</dbReference>
<reference evidence="2" key="2">
    <citation type="submission" date="2020-09" db="EMBL/GenBank/DDBJ databases">
        <authorList>
            <person name="Sun Q."/>
            <person name="Kim S."/>
        </authorList>
    </citation>
    <scope>NUCLEOTIDE SEQUENCE</scope>
    <source>
        <strain evidence="2">KCTC 32020</strain>
    </source>
</reference>
<dbReference type="RefSeq" id="WP_186760896.1">
    <property type="nucleotide sequence ID" value="NZ_BNCF01000006.1"/>
</dbReference>
<dbReference type="EMBL" id="BNCF01000006">
    <property type="protein sequence ID" value="GHE32421.1"/>
    <property type="molecule type" value="Genomic_DNA"/>
</dbReference>
<dbReference type="InterPro" id="IPR029058">
    <property type="entry name" value="AB_hydrolase_fold"/>
</dbReference>
<protein>
    <recommendedName>
        <fullName evidence="1">AB hydrolase-1 domain-containing protein</fullName>
    </recommendedName>
</protein>
<organism evidence="2 3">
    <name type="scientific">Vulcaniibacterium thermophilum</name>
    <dbReference type="NCBI Taxonomy" id="1169913"/>
    <lineage>
        <taxon>Bacteria</taxon>
        <taxon>Pseudomonadati</taxon>
        <taxon>Pseudomonadota</taxon>
        <taxon>Gammaproteobacteria</taxon>
        <taxon>Lysobacterales</taxon>
        <taxon>Lysobacteraceae</taxon>
        <taxon>Vulcaniibacterium</taxon>
    </lineage>
</organism>
<dbReference type="AlphaFoldDB" id="A0A918Z0G3"/>
<dbReference type="Gene3D" id="3.40.50.1820">
    <property type="entry name" value="alpha/beta hydrolase"/>
    <property type="match status" value="1"/>
</dbReference>
<comment type="caution">
    <text evidence="2">The sequence shown here is derived from an EMBL/GenBank/DDBJ whole genome shotgun (WGS) entry which is preliminary data.</text>
</comment>
<feature type="domain" description="AB hydrolase-1" evidence="1">
    <location>
        <begin position="8"/>
        <end position="215"/>
    </location>
</feature>
<proteinExistence type="predicted"/>
<accession>A0A918Z0G3</accession>
<evidence type="ECO:0000313" key="3">
    <source>
        <dbReference type="Proteomes" id="UP000636453"/>
    </source>
</evidence>
<dbReference type="Pfam" id="PF12697">
    <property type="entry name" value="Abhydrolase_6"/>
    <property type="match status" value="1"/>
</dbReference>
<sequence length="248" mass="25977">MSRALSALLLHGAGGGGWEWDRWRALWDAEGVAVRAPDLAPRASLADTVLADYLAQAAGALRALPRPRVAVGASLGGLVAAAVAGEADALVLVNPLPPAPWARELPAREWPAVVPWRAQARLTSTRRALPDADEATALWAFRRWRDESGAVLREAHGGIAIERPPCPVLCLASLEDEDLPLRVQEPFAAAWSADLVRVPGSHVGPLLGRQAAACARLALAWVYARMGVGAMAADAQAPLALGVGEGMG</sequence>
<dbReference type="Proteomes" id="UP000636453">
    <property type="component" value="Unassembled WGS sequence"/>
</dbReference>
<reference evidence="2" key="1">
    <citation type="journal article" date="2014" name="Int. J. Syst. Evol. Microbiol.">
        <title>Complete genome sequence of Corynebacterium casei LMG S-19264T (=DSM 44701T), isolated from a smear-ripened cheese.</title>
        <authorList>
            <consortium name="US DOE Joint Genome Institute (JGI-PGF)"/>
            <person name="Walter F."/>
            <person name="Albersmeier A."/>
            <person name="Kalinowski J."/>
            <person name="Ruckert C."/>
        </authorList>
    </citation>
    <scope>NUCLEOTIDE SEQUENCE</scope>
    <source>
        <strain evidence="2">KCTC 32020</strain>
    </source>
</reference>
<gene>
    <name evidence="2" type="ORF">GCM10007167_12920</name>
</gene>
<evidence type="ECO:0000313" key="2">
    <source>
        <dbReference type="EMBL" id="GHE32421.1"/>
    </source>
</evidence>
<evidence type="ECO:0000259" key="1">
    <source>
        <dbReference type="Pfam" id="PF12697"/>
    </source>
</evidence>
<dbReference type="InterPro" id="IPR000073">
    <property type="entry name" value="AB_hydrolase_1"/>
</dbReference>